<organism evidence="6 7">
    <name type="scientific">Eubacterium album</name>
    <dbReference type="NCBI Taxonomy" id="2978477"/>
    <lineage>
        <taxon>Bacteria</taxon>
        <taxon>Bacillati</taxon>
        <taxon>Bacillota</taxon>
        <taxon>Clostridia</taxon>
        <taxon>Eubacteriales</taxon>
        <taxon>Eubacteriaceae</taxon>
        <taxon>Eubacterium</taxon>
    </lineage>
</organism>
<evidence type="ECO:0000256" key="4">
    <source>
        <dbReference type="PROSITE-ProRule" id="PRU00409"/>
    </source>
</evidence>
<dbReference type="InterPro" id="IPR011761">
    <property type="entry name" value="ATP-grasp"/>
</dbReference>
<dbReference type="PANTHER" id="PTHR21621">
    <property type="entry name" value="RIBOSOMAL PROTEIN S6 MODIFICATION PROTEIN"/>
    <property type="match status" value="1"/>
</dbReference>
<keyword evidence="3 4" id="KW-0067">ATP-binding</keyword>
<sequence>MKGWLVVNGYLNSDKFNEIYQWLVIAAKKQNCELKIMTNDRLLSILGIESGKVDWNNKPDFVIFWDKDYKLARLLEKTGLKVFNNARAIEVCDDKALTFIALKNEEIKMPKTFMSPMTFEKEHSDYAFLMQVEGSLGFPFIIKANKGSFGAQVYKVNNHQEAIDTIKKIDGNEFIMQEFVKSSVGKDLRLNVVGNKVVATMKRLNEDDFRANITNGGKMEQYNPTQKQQDMALNVCRALGLDFAGVDLMFGENDEPIFCEVNSNAHFKNICDCTGINVADTIIEYVIDKCKL</sequence>
<evidence type="ECO:0000313" key="6">
    <source>
        <dbReference type="EMBL" id="MCT7398680.1"/>
    </source>
</evidence>
<dbReference type="InterPro" id="IPR004666">
    <property type="entry name" value="Rp_bS6_RimK/Lys_biosynth_LsyX"/>
</dbReference>
<feature type="domain" description="ATP-grasp" evidence="5">
    <location>
        <begin position="105"/>
        <end position="287"/>
    </location>
</feature>
<gene>
    <name evidence="6" type="ORF">N5B56_06215</name>
</gene>
<dbReference type="GO" id="GO:0016874">
    <property type="term" value="F:ligase activity"/>
    <property type="evidence" value="ECO:0007669"/>
    <property type="project" value="UniProtKB-KW"/>
</dbReference>
<accession>A0ABT2LZG3</accession>
<dbReference type="RefSeq" id="WP_260978588.1">
    <property type="nucleotide sequence ID" value="NZ_JAODBU010000006.1"/>
</dbReference>
<evidence type="ECO:0000256" key="1">
    <source>
        <dbReference type="ARBA" id="ARBA00022723"/>
    </source>
</evidence>
<keyword evidence="1" id="KW-0479">Metal-binding</keyword>
<keyword evidence="7" id="KW-1185">Reference proteome</keyword>
<reference evidence="6" key="1">
    <citation type="submission" date="2022-09" db="EMBL/GenBank/DDBJ databases">
        <title>Eubacterium sp. LFL-14 isolated from human feces.</title>
        <authorList>
            <person name="Liu F."/>
        </authorList>
    </citation>
    <scope>NUCLEOTIDE SEQUENCE</scope>
    <source>
        <strain evidence="6">LFL-14</strain>
    </source>
</reference>
<keyword evidence="2 4" id="KW-0547">Nucleotide-binding</keyword>
<dbReference type="Gene3D" id="3.40.50.20">
    <property type="match status" value="1"/>
</dbReference>
<dbReference type="PANTHER" id="PTHR21621:SF0">
    <property type="entry name" value="BETA-CITRYLGLUTAMATE SYNTHASE B-RELATED"/>
    <property type="match status" value="1"/>
</dbReference>
<comment type="caution">
    <text evidence="6">The sequence shown here is derived from an EMBL/GenBank/DDBJ whole genome shotgun (WGS) entry which is preliminary data.</text>
</comment>
<keyword evidence="6" id="KW-0436">Ligase</keyword>
<dbReference type="Proteomes" id="UP001431199">
    <property type="component" value="Unassembled WGS sequence"/>
</dbReference>
<evidence type="ECO:0000256" key="2">
    <source>
        <dbReference type="ARBA" id="ARBA00022741"/>
    </source>
</evidence>
<dbReference type="PROSITE" id="PS50975">
    <property type="entry name" value="ATP_GRASP"/>
    <property type="match status" value="1"/>
</dbReference>
<dbReference type="SUPFAM" id="SSF56059">
    <property type="entry name" value="Glutathione synthetase ATP-binding domain-like"/>
    <property type="match status" value="1"/>
</dbReference>
<evidence type="ECO:0000259" key="5">
    <source>
        <dbReference type="PROSITE" id="PS50975"/>
    </source>
</evidence>
<evidence type="ECO:0000256" key="3">
    <source>
        <dbReference type="ARBA" id="ARBA00022840"/>
    </source>
</evidence>
<dbReference type="Pfam" id="PF08443">
    <property type="entry name" value="RimK"/>
    <property type="match status" value="1"/>
</dbReference>
<dbReference type="InterPro" id="IPR013651">
    <property type="entry name" value="ATP-grasp_RimK-type"/>
</dbReference>
<protein>
    <submittedName>
        <fullName evidence="6">RimK family alpha-L-glutamate ligase</fullName>
    </submittedName>
</protein>
<dbReference type="Gene3D" id="3.30.1490.20">
    <property type="entry name" value="ATP-grasp fold, A domain"/>
    <property type="match status" value="1"/>
</dbReference>
<dbReference type="EMBL" id="JAODBU010000006">
    <property type="protein sequence ID" value="MCT7398680.1"/>
    <property type="molecule type" value="Genomic_DNA"/>
</dbReference>
<name>A0ABT2LZG3_9FIRM</name>
<dbReference type="Gene3D" id="3.30.470.20">
    <property type="entry name" value="ATP-grasp fold, B domain"/>
    <property type="match status" value="1"/>
</dbReference>
<dbReference type="InterPro" id="IPR013815">
    <property type="entry name" value="ATP_grasp_subdomain_1"/>
</dbReference>
<proteinExistence type="predicted"/>
<dbReference type="NCBIfam" id="TIGR00768">
    <property type="entry name" value="rimK_fam"/>
    <property type="match status" value="1"/>
</dbReference>
<evidence type="ECO:0000313" key="7">
    <source>
        <dbReference type="Proteomes" id="UP001431199"/>
    </source>
</evidence>